<dbReference type="Proteomes" id="UP001152888">
    <property type="component" value="Unassembled WGS sequence"/>
</dbReference>
<keyword evidence="2" id="KW-1185">Reference proteome</keyword>
<organism evidence="1 2">
    <name type="scientific">Acanthoscelides obtectus</name>
    <name type="common">Bean weevil</name>
    <name type="synonym">Bruchus obtectus</name>
    <dbReference type="NCBI Taxonomy" id="200917"/>
    <lineage>
        <taxon>Eukaryota</taxon>
        <taxon>Metazoa</taxon>
        <taxon>Ecdysozoa</taxon>
        <taxon>Arthropoda</taxon>
        <taxon>Hexapoda</taxon>
        <taxon>Insecta</taxon>
        <taxon>Pterygota</taxon>
        <taxon>Neoptera</taxon>
        <taxon>Endopterygota</taxon>
        <taxon>Coleoptera</taxon>
        <taxon>Polyphaga</taxon>
        <taxon>Cucujiformia</taxon>
        <taxon>Chrysomeloidea</taxon>
        <taxon>Chrysomelidae</taxon>
        <taxon>Bruchinae</taxon>
        <taxon>Bruchini</taxon>
        <taxon>Acanthoscelides</taxon>
    </lineage>
</organism>
<name>A0A9P0VPY8_ACAOB</name>
<evidence type="ECO:0000313" key="1">
    <source>
        <dbReference type="EMBL" id="CAH2017199.1"/>
    </source>
</evidence>
<dbReference type="EMBL" id="CAKOFQ010009162">
    <property type="protein sequence ID" value="CAH2017199.1"/>
    <property type="molecule type" value="Genomic_DNA"/>
</dbReference>
<gene>
    <name evidence="1" type="ORF">ACAOBT_LOCUS35863</name>
</gene>
<reference evidence="1" key="1">
    <citation type="submission" date="2022-03" db="EMBL/GenBank/DDBJ databases">
        <authorList>
            <person name="Sayadi A."/>
        </authorList>
    </citation>
    <scope>NUCLEOTIDE SEQUENCE</scope>
</reference>
<evidence type="ECO:0000313" key="2">
    <source>
        <dbReference type="Proteomes" id="UP001152888"/>
    </source>
</evidence>
<comment type="caution">
    <text evidence="1">The sequence shown here is derived from an EMBL/GenBank/DDBJ whole genome shotgun (WGS) entry which is preliminary data.</text>
</comment>
<proteinExistence type="predicted"/>
<protein>
    <submittedName>
        <fullName evidence="1">Uncharacterized protein</fullName>
    </submittedName>
</protein>
<accession>A0A9P0VPY8</accession>
<sequence length="46" mass="5365">MSDNLLVSEVAATRCFRKNVEKMTCVQYKNKRTGTLGLLKNDRYLR</sequence>
<dbReference type="AlphaFoldDB" id="A0A9P0VPY8"/>